<dbReference type="InterPro" id="IPR027417">
    <property type="entry name" value="P-loop_NTPase"/>
</dbReference>
<dbReference type="GO" id="GO:0005815">
    <property type="term" value="C:microtubule organizing center"/>
    <property type="evidence" value="ECO:0007669"/>
    <property type="project" value="TreeGrafter"/>
</dbReference>
<evidence type="ECO:0000256" key="2">
    <source>
        <dbReference type="ARBA" id="ARBA00007095"/>
    </source>
</evidence>
<dbReference type="GO" id="GO:0140664">
    <property type="term" value="F:ATP-dependent DNA damage sensor activity"/>
    <property type="evidence" value="ECO:0007669"/>
    <property type="project" value="InterPro"/>
</dbReference>
<evidence type="ECO:0000256" key="5">
    <source>
        <dbReference type="ARBA" id="ARBA00022840"/>
    </source>
</evidence>
<dbReference type="FunCoup" id="E1Z2J9">
    <property type="interactions" value="1123"/>
</dbReference>
<dbReference type="GO" id="GO:0005657">
    <property type="term" value="C:replication fork"/>
    <property type="evidence" value="ECO:0007669"/>
    <property type="project" value="TreeGrafter"/>
</dbReference>
<evidence type="ECO:0000259" key="11">
    <source>
        <dbReference type="PROSITE" id="PS50162"/>
    </source>
</evidence>
<evidence type="ECO:0000256" key="1">
    <source>
        <dbReference type="ARBA" id="ARBA00004123"/>
    </source>
</evidence>
<dbReference type="InterPro" id="IPR051988">
    <property type="entry name" value="HRR_RAD51_Paralog"/>
</dbReference>
<evidence type="ECO:0000256" key="6">
    <source>
        <dbReference type="ARBA" id="ARBA00023125"/>
    </source>
</evidence>
<keyword evidence="5" id="KW-0067">ATP-binding</keyword>
<dbReference type="EMBL" id="GL433835">
    <property type="protein sequence ID" value="EFN60013.1"/>
    <property type="molecule type" value="Genomic_DNA"/>
</dbReference>
<evidence type="ECO:0000313" key="13">
    <source>
        <dbReference type="Proteomes" id="UP000008141"/>
    </source>
</evidence>
<dbReference type="GO" id="GO:0042148">
    <property type="term" value="P:DNA strand invasion"/>
    <property type="evidence" value="ECO:0007669"/>
    <property type="project" value="TreeGrafter"/>
</dbReference>
<evidence type="ECO:0000256" key="3">
    <source>
        <dbReference type="ARBA" id="ARBA00022741"/>
    </source>
</evidence>
<evidence type="ECO:0000256" key="10">
    <source>
        <dbReference type="SAM" id="MobiDB-lite"/>
    </source>
</evidence>
<dbReference type="SUPFAM" id="SSF52540">
    <property type="entry name" value="P-loop containing nucleoside triphosphate hydrolases"/>
    <property type="match status" value="1"/>
</dbReference>
<evidence type="ECO:0000256" key="4">
    <source>
        <dbReference type="ARBA" id="ARBA00022763"/>
    </source>
</evidence>
<dbReference type="eggNOG" id="KOG1433">
    <property type="taxonomic scope" value="Eukaryota"/>
</dbReference>
<dbReference type="Proteomes" id="UP000008141">
    <property type="component" value="Unassembled WGS sequence"/>
</dbReference>
<dbReference type="AlphaFoldDB" id="E1Z2J9"/>
<evidence type="ECO:0000256" key="9">
    <source>
        <dbReference type="ARBA" id="ARBA00023242"/>
    </source>
</evidence>
<dbReference type="Pfam" id="PF00154">
    <property type="entry name" value="RecA_N"/>
    <property type="match status" value="1"/>
</dbReference>
<dbReference type="InParanoid" id="E1Z2J9"/>
<dbReference type="GO" id="GO:0000400">
    <property type="term" value="F:four-way junction DNA binding"/>
    <property type="evidence" value="ECO:0007669"/>
    <property type="project" value="TreeGrafter"/>
</dbReference>
<dbReference type="PROSITE" id="PS50162">
    <property type="entry name" value="RECA_2"/>
    <property type="match status" value="1"/>
</dbReference>
<feature type="domain" description="RecA family profile 1" evidence="11">
    <location>
        <begin position="56"/>
        <end position="285"/>
    </location>
</feature>
<evidence type="ECO:0000256" key="8">
    <source>
        <dbReference type="ARBA" id="ARBA00023204"/>
    </source>
</evidence>
<keyword evidence="6" id="KW-0238">DNA-binding</keyword>
<dbReference type="InterPro" id="IPR020588">
    <property type="entry name" value="RecA_ATP-bd"/>
</dbReference>
<proteinExistence type="inferred from homology"/>
<dbReference type="GO" id="GO:0000723">
    <property type="term" value="P:telomere maintenance"/>
    <property type="evidence" value="ECO:0007669"/>
    <property type="project" value="TreeGrafter"/>
</dbReference>
<dbReference type="PANTHER" id="PTHR46457">
    <property type="entry name" value="DNA REPAIR PROTEIN RAD51 HOMOLOG 4"/>
    <property type="match status" value="1"/>
</dbReference>
<keyword evidence="13" id="KW-1185">Reference proteome</keyword>
<dbReference type="OrthoDB" id="336321at2759"/>
<keyword evidence="8" id="KW-0234">DNA repair</keyword>
<accession>E1Z2J9</accession>
<comment type="subcellular location">
    <subcellularLocation>
        <location evidence="1">Nucleus</location>
    </subcellularLocation>
</comment>
<keyword evidence="4" id="KW-0227">DNA damage</keyword>
<feature type="region of interest" description="Disordered" evidence="10">
    <location>
        <begin position="344"/>
        <end position="368"/>
    </location>
</feature>
<dbReference type="GO" id="GO:0000724">
    <property type="term" value="P:double-strand break repair via homologous recombination"/>
    <property type="evidence" value="ECO:0007669"/>
    <property type="project" value="TreeGrafter"/>
</dbReference>
<dbReference type="RefSeq" id="XP_005852115.1">
    <property type="nucleotide sequence ID" value="XM_005852053.1"/>
</dbReference>
<dbReference type="Gene3D" id="3.40.50.300">
    <property type="entry name" value="P-loop containing nucleotide triphosphate hydrolases"/>
    <property type="match status" value="1"/>
</dbReference>
<comment type="similarity">
    <text evidence="2">Belongs to the RecA family. RAD51 subfamily.</text>
</comment>
<dbReference type="GO" id="GO:0007131">
    <property type="term" value="P:reciprocal meiotic recombination"/>
    <property type="evidence" value="ECO:0007669"/>
    <property type="project" value="TreeGrafter"/>
</dbReference>
<keyword evidence="3" id="KW-0547">Nucleotide-binding</keyword>
<dbReference type="PANTHER" id="PTHR46457:SF1">
    <property type="entry name" value="DNA REPAIR PROTEIN RAD51 HOMOLOG 4"/>
    <property type="match status" value="1"/>
</dbReference>
<dbReference type="InterPro" id="IPR049428">
    <property type="entry name" value="RecA-like_N"/>
</dbReference>
<keyword evidence="9" id="KW-0539">Nucleus</keyword>
<reference evidence="12 13" key="1">
    <citation type="journal article" date="2010" name="Plant Cell">
        <title>The Chlorella variabilis NC64A genome reveals adaptation to photosymbiosis, coevolution with viruses, and cryptic sex.</title>
        <authorList>
            <person name="Blanc G."/>
            <person name="Duncan G."/>
            <person name="Agarkova I."/>
            <person name="Borodovsky M."/>
            <person name="Gurnon J."/>
            <person name="Kuo A."/>
            <person name="Lindquist E."/>
            <person name="Lucas S."/>
            <person name="Pangilinan J."/>
            <person name="Polle J."/>
            <person name="Salamov A."/>
            <person name="Terry A."/>
            <person name="Yamada T."/>
            <person name="Dunigan D.D."/>
            <person name="Grigoriev I.V."/>
            <person name="Claverie J.M."/>
            <person name="Van Etten J.L."/>
        </authorList>
    </citation>
    <scope>NUCLEOTIDE SEQUENCE [LARGE SCALE GENOMIC DNA]</scope>
    <source>
        <strain evidence="12 13">NC64A</strain>
    </source>
</reference>
<sequence>MPRVDTSLPALAAGGSRIPRTVEAYLTTNLETLTEVDGGLLPHEQEALQALHGEVLRRHAPPGCSSIDTELLRGGMRGGQMVEVCGESASGKTQLCLAAAAQAARSSQRVVYVDTSNALSGRRLAQVVAAQHQAAAEQAGGAGAAAPQAAAGPLKFVEVRRCYNVHSLLRVLDELMLQAEQQAQAQRQPGPQQQPGAAQQQPGAAQQPGALQQAPSSVPSAVARRRRLEELPVGLLVVDCLSALITPILGGGQHSQGHALLAATAASLKAFAARSGAAVLVTAHMVGGSDERRHEKRPAMGESWRNQPHVRIQLSRPAEDRTSGQCSATLTASPQLPAGLSVAYWLGEGGPTGTPPQAGGQQAQPMQH</sequence>
<evidence type="ECO:0000256" key="7">
    <source>
        <dbReference type="ARBA" id="ARBA00023172"/>
    </source>
</evidence>
<dbReference type="OMA" id="DCITAPF"/>
<dbReference type="InterPro" id="IPR047323">
    <property type="entry name" value="Rad51D_C"/>
</dbReference>
<feature type="region of interest" description="Disordered" evidence="10">
    <location>
        <begin position="182"/>
        <end position="218"/>
    </location>
</feature>
<dbReference type="STRING" id="554065.E1Z2J9"/>
<keyword evidence="7" id="KW-0233">DNA recombination</keyword>
<organism evidence="13">
    <name type="scientific">Chlorella variabilis</name>
    <name type="common">Green alga</name>
    <dbReference type="NCBI Taxonomy" id="554065"/>
    <lineage>
        <taxon>Eukaryota</taxon>
        <taxon>Viridiplantae</taxon>
        <taxon>Chlorophyta</taxon>
        <taxon>core chlorophytes</taxon>
        <taxon>Trebouxiophyceae</taxon>
        <taxon>Chlorellales</taxon>
        <taxon>Chlorellaceae</taxon>
        <taxon>Chlorella clade</taxon>
        <taxon>Chlorella</taxon>
    </lineage>
</organism>
<dbReference type="KEGG" id="cvr:CHLNCDRAFT_133185"/>
<dbReference type="CDD" id="cd19489">
    <property type="entry name" value="Rad51D"/>
    <property type="match status" value="1"/>
</dbReference>
<feature type="compositionally biased region" description="Low complexity" evidence="10">
    <location>
        <begin position="355"/>
        <end position="368"/>
    </location>
</feature>
<dbReference type="GeneID" id="17359106"/>
<gene>
    <name evidence="12" type="ORF">CHLNCDRAFT_133185</name>
</gene>
<evidence type="ECO:0000313" key="12">
    <source>
        <dbReference type="EMBL" id="EFN60013.1"/>
    </source>
</evidence>
<dbReference type="GO" id="GO:0003697">
    <property type="term" value="F:single-stranded DNA binding"/>
    <property type="evidence" value="ECO:0007669"/>
    <property type="project" value="TreeGrafter"/>
</dbReference>
<dbReference type="GO" id="GO:0005524">
    <property type="term" value="F:ATP binding"/>
    <property type="evidence" value="ECO:0007669"/>
    <property type="project" value="UniProtKB-KW"/>
</dbReference>
<dbReference type="GO" id="GO:0033063">
    <property type="term" value="C:Rad51B-Rad51C-Rad51D-XRCC2 complex"/>
    <property type="evidence" value="ECO:0007669"/>
    <property type="project" value="TreeGrafter"/>
</dbReference>
<name>E1Z2J9_CHLVA</name>
<protein>
    <recommendedName>
        <fullName evidence="11">RecA family profile 1 domain-containing protein</fullName>
    </recommendedName>
</protein>